<dbReference type="Gene3D" id="3.30.420.10">
    <property type="entry name" value="Ribonuclease H-like superfamily/Ribonuclease H"/>
    <property type="match status" value="1"/>
</dbReference>
<dbReference type="GO" id="GO:0009380">
    <property type="term" value="C:excinuclease repair complex"/>
    <property type="evidence" value="ECO:0007669"/>
    <property type="project" value="TreeGrafter"/>
</dbReference>
<gene>
    <name evidence="5" type="ORF">CEP50_00190</name>
</gene>
<dbReference type="InterPro" id="IPR000305">
    <property type="entry name" value="GIY-YIG_endonuc"/>
</dbReference>
<feature type="domain" description="GIY-YIG" evidence="4">
    <location>
        <begin position="222"/>
        <end position="300"/>
    </location>
</feature>
<dbReference type="GO" id="GO:0003677">
    <property type="term" value="F:DNA binding"/>
    <property type="evidence" value="ECO:0007669"/>
    <property type="project" value="InterPro"/>
</dbReference>
<dbReference type="InterPro" id="IPR047296">
    <property type="entry name" value="GIY-YIG_UvrC_Cho"/>
</dbReference>
<dbReference type="Gene3D" id="3.40.1440.10">
    <property type="entry name" value="GIY-YIG endonuclease"/>
    <property type="match status" value="1"/>
</dbReference>
<dbReference type="InterPro" id="IPR036397">
    <property type="entry name" value="RNaseH_sf"/>
</dbReference>
<dbReference type="NCBIfam" id="NF005907">
    <property type="entry name" value="PRK07883.1-5"/>
    <property type="match status" value="1"/>
</dbReference>
<keyword evidence="1" id="KW-0269">Exonuclease</keyword>
<dbReference type="Pfam" id="PF00929">
    <property type="entry name" value="RNase_T"/>
    <property type="match status" value="1"/>
</dbReference>
<dbReference type="NCBIfam" id="TIGR00573">
    <property type="entry name" value="dnaq"/>
    <property type="match status" value="1"/>
</dbReference>
<evidence type="ECO:0000256" key="1">
    <source>
        <dbReference type="ARBA" id="ARBA00022839"/>
    </source>
</evidence>
<dbReference type="CDD" id="cd10434">
    <property type="entry name" value="GIY-YIG_UvrC_Cho"/>
    <property type="match status" value="1"/>
</dbReference>
<keyword evidence="1" id="KW-0378">Hydrolase</keyword>
<dbReference type="Pfam" id="PF01541">
    <property type="entry name" value="GIY-YIG"/>
    <property type="match status" value="1"/>
</dbReference>
<evidence type="ECO:0000313" key="5">
    <source>
        <dbReference type="EMBL" id="PRW64999.1"/>
    </source>
</evidence>
<name>A0A2T0H0U7_ACTMO</name>
<dbReference type="InterPro" id="IPR012337">
    <property type="entry name" value="RNaseH-like_sf"/>
</dbReference>
<accession>A0A2T0H0U7</accession>
<dbReference type="InterPro" id="IPR001943">
    <property type="entry name" value="UVR_dom"/>
</dbReference>
<dbReference type="InterPro" id="IPR006054">
    <property type="entry name" value="DnaQ"/>
</dbReference>
<dbReference type="GO" id="GO:0006260">
    <property type="term" value="P:DNA replication"/>
    <property type="evidence" value="ECO:0007669"/>
    <property type="project" value="InterPro"/>
</dbReference>
<dbReference type="InterPro" id="IPR013520">
    <property type="entry name" value="Ribonucl_H"/>
</dbReference>
<organism evidence="5 6">
    <name type="scientific">Actinopolyspora mortivallis</name>
    <dbReference type="NCBI Taxonomy" id="33906"/>
    <lineage>
        <taxon>Bacteria</taxon>
        <taxon>Bacillati</taxon>
        <taxon>Actinomycetota</taxon>
        <taxon>Actinomycetes</taxon>
        <taxon>Actinopolysporales</taxon>
        <taxon>Actinopolysporaceae</taxon>
        <taxon>Actinopolyspora</taxon>
    </lineage>
</organism>
<sequence length="570" mass="61794">MTRSPQHTQMSLDEVGQPLDEVTFVVVDLETTGRSRERDGITEIAAVKTRGGETVAEFSTLVSPGRRVPSEVTAITGITDHMLSEAPALDSALTAFLDFVGDGVIVAHNAPFDLGFLRAGCARLGLRWPTPPVVCTLRLARRVLSAGRTRGHSLGELTTALGTAHAPAHRALRDARATADVLHALLRRLPHEVRCLEELSEYLSGVTAAQRGKRDLAAGLPAGPGVYMFLGPNEEVLYIGTATNLRRRVGQYFTAGERRARVREMVSLAERVDHVSCAHPLEAQVRELRLLGAHRPEYNSRSKNPGRAWWISLTAETFPRLRITRKPGRESLGPFRTRNSATRAVEALHEVTGIRSCTERIPAGGSGRSPCAVYELGRCGAPCAGHETPSEYDRHVGAVRELGDGSGDVVLHRLHERLEELATLQRFEEAACGRDRLAALVHALDRGQRLAALASVPELVAARPDGSGGWMIAVVRHGRLAAAGTAPRDTPPMPVVEALLATAETVVPGPDPLYGAPVEEVRVIHRWLSAPETRMVRCRRAWSEPAGSAGKWREWAERASSARTPYAGAD</sequence>
<dbReference type="SUPFAM" id="SSF82771">
    <property type="entry name" value="GIY-YIG endonuclease"/>
    <property type="match status" value="1"/>
</dbReference>
<dbReference type="SMART" id="SM00479">
    <property type="entry name" value="EXOIII"/>
    <property type="match status" value="1"/>
</dbReference>
<dbReference type="NCBIfam" id="NF005905">
    <property type="entry name" value="PRK07883.1-3"/>
    <property type="match status" value="1"/>
</dbReference>
<dbReference type="CDD" id="cd06127">
    <property type="entry name" value="DEDDh"/>
    <property type="match status" value="1"/>
</dbReference>
<evidence type="ECO:0000259" key="4">
    <source>
        <dbReference type="PROSITE" id="PS50164"/>
    </source>
</evidence>
<feature type="domain" description="UVR" evidence="3">
    <location>
        <begin position="408"/>
        <end position="443"/>
    </location>
</feature>
<dbReference type="AlphaFoldDB" id="A0A2T0H0U7"/>
<dbReference type="FunFam" id="3.30.420.10:FF:000045">
    <property type="entry name" value="3'-5' exonuclease DinG"/>
    <property type="match status" value="1"/>
</dbReference>
<dbReference type="PANTHER" id="PTHR30562:SF1">
    <property type="entry name" value="UVRABC SYSTEM PROTEIN C"/>
    <property type="match status" value="1"/>
</dbReference>
<dbReference type="PROSITE" id="PS50151">
    <property type="entry name" value="UVR"/>
    <property type="match status" value="1"/>
</dbReference>
<comment type="caution">
    <text evidence="5">The sequence shown here is derived from an EMBL/GenBank/DDBJ whole genome shotgun (WGS) entry which is preliminary data.</text>
</comment>
<dbReference type="SMART" id="SM00465">
    <property type="entry name" value="GIYc"/>
    <property type="match status" value="1"/>
</dbReference>
<dbReference type="EMBL" id="PVSR01000001">
    <property type="protein sequence ID" value="PRW64999.1"/>
    <property type="molecule type" value="Genomic_DNA"/>
</dbReference>
<feature type="region of interest" description="Disordered" evidence="2">
    <location>
        <begin position="549"/>
        <end position="570"/>
    </location>
</feature>
<dbReference type="Proteomes" id="UP000239352">
    <property type="component" value="Unassembled WGS sequence"/>
</dbReference>
<dbReference type="GO" id="GO:0006289">
    <property type="term" value="P:nucleotide-excision repair"/>
    <property type="evidence" value="ECO:0007669"/>
    <property type="project" value="InterPro"/>
</dbReference>
<dbReference type="RefSeq" id="WP_106111880.1">
    <property type="nucleotide sequence ID" value="NZ_PVSR01000001.1"/>
</dbReference>
<proteinExistence type="predicted"/>
<reference evidence="5 6" key="1">
    <citation type="submission" date="2018-03" db="EMBL/GenBank/DDBJ databases">
        <title>Actinopolyspora mortivallis from Sahara, screening for active biomolecules.</title>
        <authorList>
            <person name="Selama O."/>
            <person name="Wellington E.M.H."/>
            <person name="Hacene H."/>
        </authorList>
    </citation>
    <scope>NUCLEOTIDE SEQUENCE [LARGE SCALE GENOMIC DNA]</scope>
    <source>
        <strain evidence="5 6">M5A</strain>
    </source>
</reference>
<dbReference type="STRING" id="1050202.GCA_000384035_00895"/>
<keyword evidence="1" id="KW-0540">Nuclease</keyword>
<keyword evidence="6" id="KW-1185">Reference proteome</keyword>
<dbReference type="PANTHER" id="PTHR30562">
    <property type="entry name" value="UVRC/OXIDOREDUCTASE"/>
    <property type="match status" value="1"/>
</dbReference>
<evidence type="ECO:0000259" key="3">
    <source>
        <dbReference type="PROSITE" id="PS50151"/>
    </source>
</evidence>
<evidence type="ECO:0000256" key="2">
    <source>
        <dbReference type="SAM" id="MobiDB-lite"/>
    </source>
</evidence>
<dbReference type="GO" id="GO:0003887">
    <property type="term" value="F:DNA-directed DNA polymerase activity"/>
    <property type="evidence" value="ECO:0007669"/>
    <property type="project" value="InterPro"/>
</dbReference>
<dbReference type="InterPro" id="IPR050066">
    <property type="entry name" value="UvrABC_protein_C"/>
</dbReference>
<dbReference type="SUPFAM" id="SSF53098">
    <property type="entry name" value="Ribonuclease H-like"/>
    <property type="match status" value="1"/>
</dbReference>
<dbReference type="PROSITE" id="PS50164">
    <property type="entry name" value="GIY_YIG"/>
    <property type="match status" value="1"/>
</dbReference>
<dbReference type="InParanoid" id="A0A2T0H0U7"/>
<protein>
    <submittedName>
        <fullName evidence="5">DEDD exnuclease domain-containing protein</fullName>
    </submittedName>
</protein>
<evidence type="ECO:0000313" key="6">
    <source>
        <dbReference type="Proteomes" id="UP000239352"/>
    </source>
</evidence>
<dbReference type="InterPro" id="IPR035901">
    <property type="entry name" value="GIY-YIG_endonuc_sf"/>
</dbReference>
<dbReference type="GO" id="GO:0004527">
    <property type="term" value="F:exonuclease activity"/>
    <property type="evidence" value="ECO:0007669"/>
    <property type="project" value="UniProtKB-KW"/>
</dbReference>